<dbReference type="InterPro" id="IPR018045">
    <property type="entry name" value="S04_transporter_CS"/>
</dbReference>
<dbReference type="OrthoDB" id="288203at2759"/>
<feature type="transmembrane region" description="Helical" evidence="6">
    <location>
        <begin position="140"/>
        <end position="168"/>
    </location>
</feature>
<protein>
    <recommendedName>
        <fullName evidence="7">SLC26A/SulP transporter domain-containing protein</fullName>
    </recommendedName>
</protein>
<dbReference type="HOGENOM" id="CLU_003182_12_2_1"/>
<dbReference type="GO" id="GO:0008271">
    <property type="term" value="F:secondary active sulfate transmembrane transporter activity"/>
    <property type="evidence" value="ECO:0007669"/>
    <property type="project" value="InterPro"/>
</dbReference>
<keyword evidence="2 6" id="KW-0812">Transmembrane</keyword>
<dbReference type="EnsemblMetazoa" id="tetur08g04660.1">
    <property type="protein sequence ID" value="tetur08g04660.1"/>
    <property type="gene ID" value="tetur08g04660"/>
</dbReference>
<evidence type="ECO:0000256" key="2">
    <source>
        <dbReference type="ARBA" id="ARBA00022692"/>
    </source>
</evidence>
<dbReference type="GO" id="GO:0016020">
    <property type="term" value="C:membrane"/>
    <property type="evidence" value="ECO:0007669"/>
    <property type="project" value="UniProtKB-SubCell"/>
</dbReference>
<feature type="transmembrane region" description="Helical" evidence="6">
    <location>
        <begin position="435"/>
        <end position="457"/>
    </location>
</feature>
<evidence type="ECO:0000313" key="8">
    <source>
        <dbReference type="EnsemblMetazoa" id="tetur08g04660.1"/>
    </source>
</evidence>
<proteinExistence type="predicted"/>
<feature type="transmembrane region" description="Helical" evidence="6">
    <location>
        <begin position="83"/>
        <end position="104"/>
    </location>
</feature>
<keyword evidence="3 6" id="KW-1133">Transmembrane helix</keyword>
<evidence type="ECO:0000256" key="1">
    <source>
        <dbReference type="ARBA" id="ARBA00004141"/>
    </source>
</evidence>
<keyword evidence="9" id="KW-1185">Reference proteome</keyword>
<dbReference type="STRING" id="32264.T1KBN0"/>
<feature type="transmembrane region" description="Helical" evidence="6">
    <location>
        <begin position="408"/>
        <end position="428"/>
    </location>
</feature>
<evidence type="ECO:0000256" key="3">
    <source>
        <dbReference type="ARBA" id="ARBA00022989"/>
    </source>
</evidence>
<gene>
    <name evidence="8" type="primary">107362410</name>
</gene>
<feature type="transmembrane region" description="Helical" evidence="6">
    <location>
        <begin position="275"/>
        <end position="296"/>
    </location>
</feature>
<feature type="transmembrane region" description="Helical" evidence="6">
    <location>
        <begin position="110"/>
        <end position="128"/>
    </location>
</feature>
<evidence type="ECO:0000256" key="5">
    <source>
        <dbReference type="SAM" id="MobiDB-lite"/>
    </source>
</evidence>
<evidence type="ECO:0000256" key="6">
    <source>
        <dbReference type="SAM" id="Phobius"/>
    </source>
</evidence>
<feature type="transmembrane region" description="Helical" evidence="6">
    <location>
        <begin position="469"/>
        <end position="499"/>
    </location>
</feature>
<organism evidence="8 9">
    <name type="scientific">Tetranychus urticae</name>
    <name type="common">Two-spotted spider mite</name>
    <dbReference type="NCBI Taxonomy" id="32264"/>
    <lineage>
        <taxon>Eukaryota</taxon>
        <taxon>Metazoa</taxon>
        <taxon>Ecdysozoa</taxon>
        <taxon>Arthropoda</taxon>
        <taxon>Chelicerata</taxon>
        <taxon>Arachnida</taxon>
        <taxon>Acari</taxon>
        <taxon>Acariformes</taxon>
        <taxon>Trombidiformes</taxon>
        <taxon>Prostigmata</taxon>
        <taxon>Eleutherengona</taxon>
        <taxon>Raphignathae</taxon>
        <taxon>Tetranychoidea</taxon>
        <taxon>Tetranychidae</taxon>
        <taxon>Tetranychus</taxon>
    </lineage>
</organism>
<feature type="transmembrane region" description="Helical" evidence="6">
    <location>
        <begin position="337"/>
        <end position="359"/>
    </location>
</feature>
<dbReference type="eggNOG" id="KOG0236">
    <property type="taxonomic scope" value="Eukaryota"/>
</dbReference>
<comment type="subcellular location">
    <subcellularLocation>
        <location evidence="1">Membrane</location>
        <topology evidence="1">Multi-pass membrane protein</topology>
    </subcellularLocation>
</comment>
<name>T1KBN0_TETUR</name>
<feature type="domain" description="SLC26A/SulP transporter" evidence="7">
    <location>
        <begin position="79"/>
        <end position="470"/>
    </location>
</feature>
<evidence type="ECO:0000256" key="4">
    <source>
        <dbReference type="ARBA" id="ARBA00023136"/>
    </source>
</evidence>
<evidence type="ECO:0000259" key="7">
    <source>
        <dbReference type="Pfam" id="PF00916"/>
    </source>
</evidence>
<feature type="transmembrane region" description="Helical" evidence="6">
    <location>
        <begin position="371"/>
        <end position="388"/>
    </location>
</feature>
<reference evidence="9" key="1">
    <citation type="submission" date="2011-08" db="EMBL/GenBank/DDBJ databases">
        <authorList>
            <person name="Rombauts S."/>
        </authorList>
    </citation>
    <scope>NUCLEOTIDE SEQUENCE</scope>
    <source>
        <strain evidence="9">London</strain>
    </source>
</reference>
<dbReference type="EMBL" id="CAEY01001953">
    <property type="status" value="NOT_ANNOTATED_CDS"/>
    <property type="molecule type" value="Genomic_DNA"/>
</dbReference>
<dbReference type="KEGG" id="tut:107362410"/>
<dbReference type="OMA" id="LEYGMIA"/>
<dbReference type="PANTHER" id="PTHR11814">
    <property type="entry name" value="SULFATE TRANSPORTER"/>
    <property type="match status" value="1"/>
</dbReference>
<sequence length="657" mass="72913">MTKQFNQLVPYERIEGHNIPCRRKSLSTSCGMNIRMDEDDETSLRGCCSWCRQRFFTKEKLKRRFPIVTWLLKYSLLDLRGDLIAGLSVAFTIIPQGLALAILAGLPAQYGLYTSFIGLFVYALFGTVKDVAFGPTSILAILIAPFVVMGGTTYAILLSFYTGLLMLILGMMNLGFVVDFVSFPVLSSFSTAAAITIACSQMKSFFGIHLTAVRFLPTVVGLLTHLHEINLWDTFLGVVCLAFLIPLQHFRTSSFFFLEGRVAPHSMSLRIFSKIWNLIVTARNAVVVIICGVIAAHTNVFTINTDIKLGLPPMQIPTFSYGFNETYRSPTQVIGDLAPGILVMALVGLLETVAVANAFMPNKKLDATQELIALGIGNILGSFFSAFPATGSFSRSAVNHNSGVRTPLSGIITGSLVILALATLAPYFKFIPKPALASIIIAAVLPMVKFQDILTIWRANRIDVVPYFITLLSCLFIGLEYGIGLGVTFSLLVLLYLMARPRISIVMRKTPCGDVFLYVKPDRSVLFPSVEYMKVKISKAIDSYGCSTKHLSIVIDGEHMFRADSTFAMSVRHMVDHYRDSGFITVFYNLRKAPYRALDVVFLDSEDFIYCEDEEKVYQAIRAGIVKSGISNQSDERDSHPLKRRKSSHWLTSSVEY</sequence>
<feature type="transmembrane region" description="Helical" evidence="6">
    <location>
        <begin position="229"/>
        <end position="247"/>
    </location>
</feature>
<dbReference type="InterPro" id="IPR001902">
    <property type="entry name" value="SLC26A/SulP_fam"/>
</dbReference>
<reference evidence="8" key="2">
    <citation type="submission" date="2015-06" db="UniProtKB">
        <authorList>
            <consortium name="EnsemblMetazoa"/>
        </authorList>
    </citation>
    <scope>IDENTIFICATION</scope>
</reference>
<dbReference type="Pfam" id="PF00916">
    <property type="entry name" value="Sulfate_transp"/>
    <property type="match status" value="1"/>
</dbReference>
<accession>T1KBN0</accession>
<dbReference type="InterPro" id="IPR011547">
    <property type="entry name" value="SLC26A/SulP_dom"/>
</dbReference>
<feature type="transmembrane region" description="Helical" evidence="6">
    <location>
        <begin position="205"/>
        <end position="223"/>
    </location>
</feature>
<dbReference type="Proteomes" id="UP000015104">
    <property type="component" value="Unassembled WGS sequence"/>
</dbReference>
<keyword evidence="4 6" id="KW-0472">Membrane</keyword>
<feature type="region of interest" description="Disordered" evidence="5">
    <location>
        <begin position="631"/>
        <end position="657"/>
    </location>
</feature>
<evidence type="ECO:0000313" key="9">
    <source>
        <dbReference type="Proteomes" id="UP000015104"/>
    </source>
</evidence>
<feature type="transmembrane region" description="Helical" evidence="6">
    <location>
        <begin position="174"/>
        <end position="198"/>
    </location>
</feature>
<dbReference type="PROSITE" id="PS01130">
    <property type="entry name" value="SLC26A"/>
    <property type="match status" value="1"/>
</dbReference>
<dbReference type="AlphaFoldDB" id="T1KBN0"/>